<feature type="compositionally biased region" description="Basic and acidic residues" evidence="7">
    <location>
        <begin position="1102"/>
        <end position="1114"/>
    </location>
</feature>
<evidence type="ECO:0000256" key="5">
    <source>
        <dbReference type="ARBA" id="ARBA00022927"/>
    </source>
</evidence>
<comment type="subcellular location">
    <subcellularLocation>
        <location evidence="1">Recycling endosome</location>
    </subcellularLocation>
</comment>
<dbReference type="InterPro" id="IPR000008">
    <property type="entry name" value="C2_dom"/>
</dbReference>
<keyword evidence="6" id="KW-0175">Coiled coil</keyword>
<feature type="domain" description="C2" evidence="8">
    <location>
        <begin position="566"/>
        <end position="686"/>
    </location>
</feature>
<dbReference type="Pfam" id="PF09457">
    <property type="entry name" value="RBD-FIP"/>
    <property type="match status" value="1"/>
</dbReference>
<evidence type="ECO:0000256" key="1">
    <source>
        <dbReference type="ARBA" id="ARBA00004172"/>
    </source>
</evidence>
<sequence>MMEEYGNIDEIEDLDFCDGKPTGERWPPLGANDLDEEPTYLPMTSSNSCYEVQRLRDLEEQQELLNSSLIALTSHFAQVQFRLRQIVDAPATEKEDLLKDLEVFAFRGIPEVCEIKLFRESLSHHEGESLGEKIIEQRTKQKELISQLKLQLEDLEKYAYETGEAGLPQCVILERQKVILDQLKGKLNLNVDDIDKLTTDDLRTQVDFAINQFVNPLKMKEHLVTQLKTQISDLERFIQFLQGDGTPVELLKHKECTCTCPDHNISSSKAATSRNLQGRSEDEKLIPLYNLIIVINYFQLSQDLRARLEMSVNYIIELMLNPDNCIHSDYTSDSEDAPIILCNAKLTSAIRKQLAPSIRDLIQHGLMPNLIEFNYQPWSYVNKTGWDSDVLWVTTVKVEGKPVEMVIDTGCPRTLMPESVYKKGFRMKTLKTAVKTNDSEEAVLVPSVEDNSQQEVSPGYANDLSPEKPLLSFPRALESPWSFTPLALMRTPRRDKVIPLKGKGVVLGNKNKKKRKRVLTGRGWQPNNRKDREEGTKKTCDSNDCLVLPPCDRRFSFQVIDWTKSLSHWLEQSSDYGYGLYSRENKFLRTTEYRLRTYEYGFWTNDAFVTITLGKLKFQTSVKEKSPPDVDWNEECELLIPKQGNTAEVVLTVLHRNFLAVDEFLGVLNIPLKDFDVYERPRIRWYPLQNKSGKEKTKPRGELEVRIGFIVKAGSLIDLSKKEKNKSSLGHLSQMASSVGGSLLSIGTLEKRKGLKKLTKSLGLKIGRKDKKGKADLLNVGSSITQNSFQKAGDADPGVLSEGESEDEFAFDDLSHDSSASSLNAQTTPAVPKMGSLENLKGGELLHKSSKNPSTGLSTPPIKNKLRSSGHIADKNEEEWEQKLYGKHGKDHVLGTEPLNRRSWEGTRLTLSSQPEEEEPQEEFGRHNSSRPSKPRQSLDNIYDTSSNFASGNATDKEKKIFTKNLKSIRIGTIPEVVGADDQVHRVENNIKSKLMEAGTKSKNLSNKSNNMDKPIEEMNREELFVVISDLQKTVASQNKKMKELENYLDNLLLRVMETTPRLLQNPYVKKSESKYCSICSRNMDIECKRDKESGGNGNEVCEEHVSCHEEKQD</sequence>
<feature type="region of interest" description="Disordered" evidence="7">
    <location>
        <begin position="845"/>
        <end position="874"/>
    </location>
</feature>
<feature type="region of interest" description="Disordered" evidence="7">
    <location>
        <begin position="888"/>
        <end position="953"/>
    </location>
</feature>
<feature type="coiled-coil region" evidence="6">
    <location>
        <begin position="1028"/>
        <end position="1055"/>
    </location>
</feature>
<dbReference type="Gene3D" id="1.20.5.2440">
    <property type="match status" value="1"/>
</dbReference>
<dbReference type="Gene3D" id="2.60.40.150">
    <property type="entry name" value="C2 domain"/>
    <property type="match status" value="1"/>
</dbReference>
<keyword evidence="2" id="KW-0813">Transport</keyword>
<dbReference type="SMART" id="SM00239">
    <property type="entry name" value="C2"/>
    <property type="match status" value="1"/>
</dbReference>
<keyword evidence="3" id="KW-0597">Phosphoprotein</keyword>
<feature type="compositionally biased region" description="Polar residues" evidence="7">
    <location>
        <begin position="930"/>
        <end position="953"/>
    </location>
</feature>
<gene>
    <name evidence="10" type="ORF">TDIB3V08_LOCUS6315</name>
</gene>
<dbReference type="InterPro" id="IPR037213">
    <property type="entry name" value="Run_dom_sf"/>
</dbReference>
<reference evidence="10" key="1">
    <citation type="submission" date="2020-11" db="EMBL/GenBank/DDBJ databases">
        <authorList>
            <person name="Tran Van P."/>
        </authorList>
    </citation>
    <scope>NUCLEOTIDE SEQUENCE</scope>
</reference>
<dbReference type="InterPro" id="IPR019018">
    <property type="entry name" value="Rab-bd_FIP-RBD"/>
</dbReference>
<dbReference type="InterPro" id="IPR035892">
    <property type="entry name" value="C2_domain_sf"/>
</dbReference>
<evidence type="ECO:0000256" key="7">
    <source>
        <dbReference type="SAM" id="MobiDB-lite"/>
    </source>
</evidence>
<dbReference type="InterPro" id="IPR021109">
    <property type="entry name" value="Peptidase_aspartic_dom_sf"/>
</dbReference>
<evidence type="ECO:0000313" key="10">
    <source>
        <dbReference type="EMBL" id="CAD7200084.1"/>
    </source>
</evidence>
<dbReference type="InterPro" id="IPR037789">
    <property type="entry name" value="FIP_classI"/>
</dbReference>
<proteinExistence type="predicted"/>
<evidence type="ECO:0000256" key="2">
    <source>
        <dbReference type="ARBA" id="ARBA00022448"/>
    </source>
</evidence>
<dbReference type="SUPFAM" id="SSF50630">
    <property type="entry name" value="Acid proteases"/>
    <property type="match status" value="1"/>
</dbReference>
<protein>
    <submittedName>
        <fullName evidence="10">Uncharacterized protein</fullName>
    </submittedName>
</protein>
<feature type="region of interest" description="Disordered" evidence="7">
    <location>
        <begin position="516"/>
        <end position="539"/>
    </location>
</feature>
<dbReference type="Gene3D" id="1.20.58.900">
    <property type="match status" value="1"/>
</dbReference>
<name>A0A7R8VMA4_TIMDO</name>
<dbReference type="AlphaFoldDB" id="A0A7R8VMA4"/>
<dbReference type="GO" id="GO:0045055">
    <property type="term" value="P:regulated exocytosis"/>
    <property type="evidence" value="ECO:0007669"/>
    <property type="project" value="TreeGrafter"/>
</dbReference>
<feature type="region of interest" description="Disordered" evidence="7">
    <location>
        <begin position="1090"/>
        <end position="1114"/>
    </location>
</feature>
<organism evidence="10">
    <name type="scientific">Timema douglasi</name>
    <name type="common">Walking stick</name>
    <dbReference type="NCBI Taxonomy" id="61478"/>
    <lineage>
        <taxon>Eukaryota</taxon>
        <taxon>Metazoa</taxon>
        <taxon>Ecdysozoa</taxon>
        <taxon>Arthropoda</taxon>
        <taxon>Hexapoda</taxon>
        <taxon>Insecta</taxon>
        <taxon>Pterygota</taxon>
        <taxon>Neoptera</taxon>
        <taxon>Polyneoptera</taxon>
        <taxon>Phasmatodea</taxon>
        <taxon>Timematodea</taxon>
        <taxon>Timematoidea</taxon>
        <taxon>Timematidae</taxon>
        <taxon>Timema</taxon>
    </lineage>
</organism>
<feature type="compositionally biased region" description="Basic and acidic residues" evidence="7">
    <location>
        <begin position="528"/>
        <end position="539"/>
    </location>
</feature>
<dbReference type="SUPFAM" id="SSF49562">
    <property type="entry name" value="C2 domain (Calcium/lipid-binding domain, CaLB)"/>
    <property type="match status" value="1"/>
</dbReference>
<dbReference type="InterPro" id="IPR037245">
    <property type="entry name" value="FIP-RBD_C_sf"/>
</dbReference>
<dbReference type="GO" id="GO:0031267">
    <property type="term" value="F:small GTPase binding"/>
    <property type="evidence" value="ECO:0007669"/>
    <property type="project" value="InterPro"/>
</dbReference>
<dbReference type="Pfam" id="PF00168">
    <property type="entry name" value="C2"/>
    <property type="match status" value="1"/>
</dbReference>
<evidence type="ECO:0000256" key="3">
    <source>
        <dbReference type="ARBA" id="ARBA00022553"/>
    </source>
</evidence>
<dbReference type="GO" id="GO:0015031">
    <property type="term" value="P:protein transport"/>
    <property type="evidence" value="ECO:0007669"/>
    <property type="project" value="UniProtKB-KW"/>
</dbReference>
<feature type="compositionally biased region" description="Basic and acidic residues" evidence="7">
    <location>
        <begin position="891"/>
        <end position="905"/>
    </location>
</feature>
<keyword evidence="5" id="KW-0653">Protein transport</keyword>
<dbReference type="PANTHER" id="PTHR15746">
    <property type="entry name" value="RAB11-RELATED"/>
    <property type="match status" value="1"/>
</dbReference>
<dbReference type="PROSITE" id="PS50004">
    <property type="entry name" value="C2"/>
    <property type="match status" value="1"/>
</dbReference>
<dbReference type="PANTHER" id="PTHR15746:SF23">
    <property type="entry name" value="RAB11 INTERACTING PROTEIN, ISOFORM A"/>
    <property type="match status" value="1"/>
</dbReference>
<dbReference type="InterPro" id="IPR058732">
    <property type="entry name" value="RUNDC1_M"/>
</dbReference>
<evidence type="ECO:0000256" key="6">
    <source>
        <dbReference type="SAM" id="Coils"/>
    </source>
</evidence>
<dbReference type="SUPFAM" id="SSF144270">
    <property type="entry name" value="Eferin C-derminal domain-like"/>
    <property type="match status" value="1"/>
</dbReference>
<keyword evidence="4" id="KW-0967">Endosome</keyword>
<feature type="domain" description="FIP-RBD" evidence="9">
    <location>
        <begin position="1005"/>
        <end position="1067"/>
    </location>
</feature>
<feature type="region of interest" description="Disordered" evidence="7">
    <location>
        <begin position="816"/>
        <end position="835"/>
    </location>
</feature>
<evidence type="ECO:0000259" key="8">
    <source>
        <dbReference type="PROSITE" id="PS50004"/>
    </source>
</evidence>
<evidence type="ECO:0000256" key="4">
    <source>
        <dbReference type="ARBA" id="ARBA00022753"/>
    </source>
</evidence>
<accession>A0A7R8VMA4</accession>
<dbReference type="EMBL" id="OA567239">
    <property type="protein sequence ID" value="CAD7200084.1"/>
    <property type="molecule type" value="Genomic_DNA"/>
</dbReference>
<dbReference type="GO" id="GO:0055037">
    <property type="term" value="C:recycling endosome"/>
    <property type="evidence" value="ECO:0007669"/>
    <property type="project" value="UniProtKB-SubCell"/>
</dbReference>
<dbReference type="Pfam" id="PF26030">
    <property type="entry name" value="RUNDC1"/>
    <property type="match status" value="1"/>
</dbReference>
<dbReference type="PROSITE" id="PS51511">
    <property type="entry name" value="FIP_RBD"/>
    <property type="match status" value="1"/>
</dbReference>
<evidence type="ECO:0000259" key="9">
    <source>
        <dbReference type="PROSITE" id="PS51511"/>
    </source>
</evidence>